<keyword evidence="2" id="KW-1185">Reference proteome</keyword>
<name>A0ABW9LL48_9MYCO</name>
<gene>
    <name evidence="1" type="ORF">ACK4CT_36155</name>
</gene>
<evidence type="ECO:0000313" key="1">
    <source>
        <dbReference type="EMBL" id="MFN6548585.1"/>
    </source>
</evidence>
<proteinExistence type="predicted"/>
<organism evidence="1 2">
    <name type="scientific">Mycolicibacterium nivoides</name>
    <dbReference type="NCBI Taxonomy" id="2487344"/>
    <lineage>
        <taxon>Bacteria</taxon>
        <taxon>Bacillati</taxon>
        <taxon>Actinomycetota</taxon>
        <taxon>Actinomycetes</taxon>
        <taxon>Mycobacteriales</taxon>
        <taxon>Mycobacteriaceae</taxon>
        <taxon>Mycolicibacterium</taxon>
    </lineage>
</organism>
<reference evidence="1 2" key="1">
    <citation type="submission" date="2024-12" db="EMBL/GenBank/DDBJ databases">
        <title>The coexistence of Mycolicibacterium septicum and Mycolicibacterium nivoides in clinical samples.</title>
        <authorList>
            <person name="Wang C."/>
            <person name="Feng Y."/>
            <person name="Zong Z."/>
        </authorList>
    </citation>
    <scope>NUCLEOTIDE SEQUENCE [LARGE SCALE GENOMIC DNA]</scope>
    <source>
        <strain evidence="1 2">120309</strain>
    </source>
</reference>
<dbReference type="RefSeq" id="WP_409545976.1">
    <property type="nucleotide sequence ID" value="NZ_JBKBDD010000029.1"/>
</dbReference>
<dbReference type="EMBL" id="JBKBDD010000029">
    <property type="protein sequence ID" value="MFN6548585.1"/>
    <property type="molecule type" value="Genomic_DNA"/>
</dbReference>
<dbReference type="Proteomes" id="UP001635816">
    <property type="component" value="Unassembled WGS sequence"/>
</dbReference>
<sequence>MSDEQMQILLRAAVICRELGHEGLSDELYTTLGLTTEDALGQPEPEAEDDEWEPWRWWRVTAPDGTLWCETSDEQEARSSVRPGDTLERLWRRVEEEWRLESGDVRR</sequence>
<evidence type="ECO:0000313" key="2">
    <source>
        <dbReference type="Proteomes" id="UP001635816"/>
    </source>
</evidence>
<accession>A0ABW9LL48</accession>
<comment type="caution">
    <text evidence="1">The sequence shown here is derived from an EMBL/GenBank/DDBJ whole genome shotgun (WGS) entry which is preliminary data.</text>
</comment>
<protein>
    <submittedName>
        <fullName evidence="1">Uncharacterized protein</fullName>
    </submittedName>
</protein>